<proteinExistence type="predicted"/>
<keyword evidence="1" id="KW-0472">Membrane</keyword>
<dbReference type="EMBL" id="JANUBB010000025">
    <property type="protein sequence ID" value="MCS3953382.1"/>
    <property type="molecule type" value="Genomic_DNA"/>
</dbReference>
<keyword evidence="1" id="KW-0812">Transmembrane</keyword>
<evidence type="ECO:0000313" key="2">
    <source>
        <dbReference type="EMBL" id="MCS3953382.1"/>
    </source>
</evidence>
<dbReference type="RefSeq" id="WP_259082623.1">
    <property type="nucleotide sequence ID" value="NZ_JANTZV010000023.1"/>
</dbReference>
<protein>
    <submittedName>
        <fullName evidence="2">Uncharacterized protein</fullName>
    </submittedName>
</protein>
<reference evidence="2" key="1">
    <citation type="submission" date="2022-08" db="EMBL/GenBank/DDBJ databases">
        <title>Genomic Encyclopedia of Type Strains, Phase V (KMG-V): Genome sequencing to study the core and pangenomes of soil and plant-associated prokaryotes.</title>
        <authorList>
            <person name="Whitman W."/>
        </authorList>
    </citation>
    <scope>NUCLEOTIDE SEQUENCE</scope>
    <source>
        <strain evidence="2">SP2017</strain>
    </source>
</reference>
<name>A0A9X2UC16_9BACT</name>
<sequence length="60" mass="6130">MADSPFPTNAVTAAIMWGLFALGLLLGIVTDSVGVMIVVSSIGAVIHVVGLFQADEEDAV</sequence>
<comment type="caution">
    <text evidence="2">The sequence shown here is derived from an EMBL/GenBank/DDBJ whole genome shotgun (WGS) entry which is preliminary data.</text>
</comment>
<keyword evidence="1" id="KW-1133">Transmembrane helix</keyword>
<feature type="transmembrane region" description="Helical" evidence="1">
    <location>
        <begin position="33"/>
        <end position="54"/>
    </location>
</feature>
<gene>
    <name evidence="2" type="ORF">GGP83_003357</name>
</gene>
<evidence type="ECO:0000313" key="3">
    <source>
        <dbReference type="Proteomes" id="UP001155010"/>
    </source>
</evidence>
<evidence type="ECO:0000256" key="1">
    <source>
        <dbReference type="SAM" id="Phobius"/>
    </source>
</evidence>
<feature type="transmembrane region" description="Helical" evidence="1">
    <location>
        <begin position="6"/>
        <end position="26"/>
    </location>
</feature>
<accession>A0A9X2UC16</accession>
<dbReference type="AlphaFoldDB" id="A0A9X2UC16"/>
<organism evidence="2 3">
    <name type="scientific">Salinibacter ruber</name>
    <dbReference type="NCBI Taxonomy" id="146919"/>
    <lineage>
        <taxon>Bacteria</taxon>
        <taxon>Pseudomonadati</taxon>
        <taxon>Rhodothermota</taxon>
        <taxon>Rhodothermia</taxon>
        <taxon>Rhodothermales</taxon>
        <taxon>Salinibacteraceae</taxon>
        <taxon>Salinibacter</taxon>
    </lineage>
</organism>
<dbReference type="Proteomes" id="UP001155010">
    <property type="component" value="Unassembled WGS sequence"/>
</dbReference>